<evidence type="ECO:0000256" key="1">
    <source>
        <dbReference type="SAM" id="MobiDB-lite"/>
    </source>
</evidence>
<evidence type="ECO:0000259" key="3">
    <source>
        <dbReference type="Pfam" id="PF13435"/>
    </source>
</evidence>
<dbReference type="Gene3D" id="1.10.1130.10">
    <property type="entry name" value="Flavocytochrome C3, Chain A"/>
    <property type="match status" value="1"/>
</dbReference>
<feature type="region of interest" description="Disordered" evidence="1">
    <location>
        <begin position="152"/>
        <end position="175"/>
    </location>
</feature>
<sequence>MQRHLLLICVAAIMLIIACAVALAASPSSSSVFPVDRDLFKFYPSLMVYEKTKANFTEPETCAGCHQQQYEEWHGSLHSLAFVDPVYQGEMNKAVKAVGKEIGRHCSSCHTPAATVTGEVSGPGLKGLSPVAKAGVSCDVCHSVSSLNHCRTPSKEPENGSLVLRPGEDGKDSPVLVKRGPHKPAEECGGGFHECKQTDFHVKADLCASCHQVYHYDKHYPLEATYLEWKHSPYAQKDIHCQDCHMVDHDTFVKTADSMTKPQRKEYRHYFNGANYLLYFLSAEAAKKSGDKQQSVRLMKQYEMAVKRLQKAAELEITPDYRNGRLAEVKVRVKNIRAGHNLPTSLTNVRQMWLEVRATDEKGKVVIASGSLNKDGSLPSNVRKFNSDGMGSDTHFAIDPWVVTAFSSHETIPPKGFKDAWFGVQVPGGTKQVTIEVKLRYRQADQQVAEKLLKAVPDDINLSRDYGVTQIPVLPVVDMISLKKVVAVRQ</sequence>
<evidence type="ECO:0000313" key="5">
    <source>
        <dbReference type="Proteomes" id="UP000002420"/>
    </source>
</evidence>
<dbReference type="eggNOG" id="COG4885">
    <property type="taxonomic scope" value="Bacteria"/>
</dbReference>
<keyword evidence="5" id="KW-1185">Reference proteome</keyword>
<dbReference type="RefSeq" id="WP_012469766.1">
    <property type="nucleotide sequence ID" value="NC_010814.1"/>
</dbReference>
<keyword evidence="2" id="KW-0732">Signal</keyword>
<proteinExistence type="predicted"/>
<evidence type="ECO:0000256" key="2">
    <source>
        <dbReference type="SAM" id="SignalP"/>
    </source>
</evidence>
<dbReference type="HOGENOM" id="CLU_032391_0_0_7"/>
<dbReference type="AlphaFoldDB" id="B3EAI8"/>
<dbReference type="InterPro" id="IPR023155">
    <property type="entry name" value="Cyt_c-552/4"/>
</dbReference>
<dbReference type="STRING" id="398767.Glov_1710"/>
<feature type="signal peptide" evidence="2">
    <location>
        <begin position="1"/>
        <end position="24"/>
    </location>
</feature>
<gene>
    <name evidence="4" type="ordered locus">Glov_1710</name>
</gene>
<evidence type="ECO:0000313" key="4">
    <source>
        <dbReference type="EMBL" id="ACD95426.1"/>
    </source>
</evidence>
<reference evidence="4 5" key="1">
    <citation type="submission" date="2008-05" db="EMBL/GenBank/DDBJ databases">
        <title>Complete sequence of chromosome of Geobacter lovleyi SZ.</title>
        <authorList>
            <consortium name="US DOE Joint Genome Institute"/>
            <person name="Lucas S."/>
            <person name="Copeland A."/>
            <person name="Lapidus A."/>
            <person name="Glavina del Rio T."/>
            <person name="Dalin E."/>
            <person name="Tice H."/>
            <person name="Bruce D."/>
            <person name="Goodwin L."/>
            <person name="Pitluck S."/>
            <person name="Chertkov O."/>
            <person name="Meincke L."/>
            <person name="Brettin T."/>
            <person name="Detter J.C."/>
            <person name="Han C."/>
            <person name="Tapia R."/>
            <person name="Kuske C.R."/>
            <person name="Schmutz J."/>
            <person name="Larimer F."/>
            <person name="Land M."/>
            <person name="Hauser L."/>
            <person name="Kyrpides N."/>
            <person name="Mikhailova N."/>
            <person name="Sung Y."/>
            <person name="Fletcher K.E."/>
            <person name="Ritalahti K.M."/>
            <person name="Loeffler F.E."/>
            <person name="Richardson P."/>
        </authorList>
    </citation>
    <scope>NUCLEOTIDE SEQUENCE [LARGE SCALE GENOMIC DNA]</scope>
    <source>
        <strain evidence="5">ATCC BAA-1151 / DSM 17278 / SZ</strain>
    </source>
</reference>
<protein>
    <submittedName>
        <fullName evidence="4">Cytochrome c family protein</fullName>
    </submittedName>
</protein>
<dbReference type="EMBL" id="CP001089">
    <property type="protein sequence ID" value="ACD95426.1"/>
    <property type="molecule type" value="Genomic_DNA"/>
</dbReference>
<accession>B3EAI8</accession>
<name>B3EAI8_TRIL1</name>
<dbReference type="Pfam" id="PF13435">
    <property type="entry name" value="Cytochrome_C554"/>
    <property type="match status" value="1"/>
</dbReference>
<feature type="chain" id="PRO_5002787748" evidence="2">
    <location>
        <begin position="25"/>
        <end position="490"/>
    </location>
</feature>
<feature type="domain" description="Cytochrome c-552/4" evidence="3">
    <location>
        <begin position="61"/>
        <end position="143"/>
    </location>
</feature>
<dbReference type="SUPFAM" id="SSF48695">
    <property type="entry name" value="Multiheme cytochromes"/>
    <property type="match status" value="1"/>
</dbReference>
<dbReference type="Proteomes" id="UP000002420">
    <property type="component" value="Chromosome"/>
</dbReference>
<dbReference type="PROSITE" id="PS51257">
    <property type="entry name" value="PROKAR_LIPOPROTEIN"/>
    <property type="match status" value="1"/>
</dbReference>
<dbReference type="InterPro" id="IPR036280">
    <property type="entry name" value="Multihaem_cyt_sf"/>
</dbReference>
<organism evidence="4 5">
    <name type="scientific">Trichlorobacter lovleyi (strain ATCC BAA-1151 / DSM 17278 / SZ)</name>
    <name type="common">Geobacter lovleyi</name>
    <dbReference type="NCBI Taxonomy" id="398767"/>
    <lineage>
        <taxon>Bacteria</taxon>
        <taxon>Pseudomonadati</taxon>
        <taxon>Thermodesulfobacteriota</taxon>
        <taxon>Desulfuromonadia</taxon>
        <taxon>Geobacterales</taxon>
        <taxon>Geobacteraceae</taxon>
        <taxon>Trichlorobacter</taxon>
    </lineage>
</organism>
<dbReference type="KEGG" id="glo:Glov_1710"/>
<dbReference type="OrthoDB" id="9814800at2"/>